<keyword evidence="3" id="KW-1185">Reference proteome</keyword>
<dbReference type="SUPFAM" id="SSF55729">
    <property type="entry name" value="Acyl-CoA N-acyltransferases (Nat)"/>
    <property type="match status" value="1"/>
</dbReference>
<accession>A0A1H9F649</accession>
<evidence type="ECO:0000313" key="3">
    <source>
        <dbReference type="Proteomes" id="UP000198833"/>
    </source>
</evidence>
<organism evidence="2 3">
    <name type="scientific">Ignavigranum ruoffiae</name>
    <dbReference type="NCBI Taxonomy" id="89093"/>
    <lineage>
        <taxon>Bacteria</taxon>
        <taxon>Bacillati</taxon>
        <taxon>Bacillota</taxon>
        <taxon>Bacilli</taxon>
        <taxon>Lactobacillales</taxon>
        <taxon>Aerococcaceae</taxon>
        <taxon>Ignavigranum</taxon>
    </lineage>
</organism>
<dbReference type="AlphaFoldDB" id="A0A1H9F649"/>
<dbReference type="Gene3D" id="3.40.630.30">
    <property type="match status" value="1"/>
</dbReference>
<dbReference type="Proteomes" id="UP000198833">
    <property type="component" value="Unassembled WGS sequence"/>
</dbReference>
<gene>
    <name evidence="2" type="ORF">SAMN04488558_10881</name>
</gene>
<dbReference type="InterPro" id="IPR000182">
    <property type="entry name" value="GNAT_dom"/>
</dbReference>
<dbReference type="STRING" id="89093.SAMN04488558_10881"/>
<name>A0A1H9F649_9LACT</name>
<dbReference type="OrthoDB" id="9796171at2"/>
<dbReference type="EMBL" id="FOEN01000008">
    <property type="protein sequence ID" value="SEQ33355.1"/>
    <property type="molecule type" value="Genomic_DNA"/>
</dbReference>
<dbReference type="Pfam" id="PF13673">
    <property type="entry name" value="Acetyltransf_10"/>
    <property type="match status" value="1"/>
</dbReference>
<dbReference type="PROSITE" id="PS51186">
    <property type="entry name" value="GNAT"/>
    <property type="match status" value="1"/>
</dbReference>
<dbReference type="InterPro" id="IPR016181">
    <property type="entry name" value="Acyl_CoA_acyltransferase"/>
</dbReference>
<protein>
    <submittedName>
        <fullName evidence="2">ElaA protein</fullName>
    </submittedName>
</protein>
<reference evidence="2 3" key="1">
    <citation type="submission" date="2016-10" db="EMBL/GenBank/DDBJ databases">
        <authorList>
            <person name="de Groot N.N."/>
        </authorList>
    </citation>
    <scope>NUCLEOTIDE SEQUENCE [LARGE SCALE GENOMIC DNA]</scope>
    <source>
        <strain evidence="2 3">DSM 15695</strain>
    </source>
</reference>
<evidence type="ECO:0000259" key="1">
    <source>
        <dbReference type="PROSITE" id="PS51186"/>
    </source>
</evidence>
<proteinExistence type="predicted"/>
<dbReference type="RefSeq" id="WP_092572268.1">
    <property type="nucleotide sequence ID" value="NZ_FOEN01000008.1"/>
</dbReference>
<dbReference type="GO" id="GO:0016747">
    <property type="term" value="F:acyltransferase activity, transferring groups other than amino-acyl groups"/>
    <property type="evidence" value="ECO:0007669"/>
    <property type="project" value="InterPro"/>
</dbReference>
<evidence type="ECO:0000313" key="2">
    <source>
        <dbReference type="EMBL" id="SEQ33355.1"/>
    </source>
</evidence>
<feature type="domain" description="N-acetyltransferase" evidence="1">
    <location>
        <begin position="6"/>
        <end position="146"/>
    </location>
</feature>
<sequence length="147" mass="17362">MEFKLNQIDEFTAKEWLHLTIERIKVFVVEQHCPYQEIDDEDSQAYHLRLIDGQQLVAYTRILADKEPIRFGRVLVTAPYRGHRYGQAIVQETIDTIARLFPEQATIEISAQQYLIDFYQSFGFKPISQVYLEDDIPHLDMRLDLLD</sequence>